<protein>
    <submittedName>
        <fullName evidence="2">UPF0481 protein</fullName>
    </submittedName>
</protein>
<dbReference type="AlphaFoldDB" id="A0AAX6EUB2"/>
<evidence type="ECO:0000256" key="1">
    <source>
        <dbReference type="SAM" id="Phobius"/>
    </source>
</evidence>
<proteinExistence type="predicted"/>
<sequence>MASTRDDISIPMTEKEENYRVLAIAKNIQKEMDDEQGKDGCFDRGSEKSDHEYVFCQVPNSVRKGGHDYEPKVISIGPIHRNKKALRPMESLKRKYLSELIGRNPEKNTLENYVKAVCSVAEEARKLYSESVILDNNLLEMTVLDKFVEMMVVDGCFLIEFLFKACCGENQQRYLNELNLRRSLPLLRRDLLLLENQIPFIILEVLFNSSDHIPDLELRILGPSDTLKHLIFFYVTLDRFNSLNKLCYWQWVSDSHFCRDRAIPKHVVHLLHVHHACLRSLHSRKSLRRIGSLVAAPFLLLLSCLLTCKTPPNYLGCRRAYPRERGPSALVGVIPSAAQLQYSGVNFKKKKKNDLTVGATFHKEEGVLEISMFSFQDTQISIFHNLIAFEQMYPTAGNHITSHALLMACLVRTKEDVAILRDSGIIESKLNNDIHVVEVFARFLKGSYKDFERLDNRKLFVEVLEYCSAVHHWRVDFKRKYFGNPWTFASLIAAIVALLLTFAQTFYTIYAYHHPPST</sequence>
<evidence type="ECO:0000313" key="2">
    <source>
        <dbReference type="EMBL" id="KAJ6807684.1"/>
    </source>
</evidence>
<keyword evidence="1" id="KW-1133">Transmembrane helix</keyword>
<feature type="transmembrane region" description="Helical" evidence="1">
    <location>
        <begin position="488"/>
        <end position="512"/>
    </location>
</feature>
<reference evidence="2" key="1">
    <citation type="journal article" date="2023" name="GigaByte">
        <title>Genome assembly of the bearded iris, Iris pallida Lam.</title>
        <authorList>
            <person name="Bruccoleri R.E."/>
            <person name="Oakeley E.J."/>
            <person name="Faust A.M.E."/>
            <person name="Altorfer M."/>
            <person name="Dessus-Babus S."/>
            <person name="Burckhardt D."/>
            <person name="Oertli M."/>
            <person name="Naumann U."/>
            <person name="Petersen F."/>
            <person name="Wong J."/>
        </authorList>
    </citation>
    <scope>NUCLEOTIDE SEQUENCE</scope>
    <source>
        <strain evidence="2">GSM-AAB239-AS_SAM_17_03QT</strain>
    </source>
</reference>
<evidence type="ECO:0000313" key="3">
    <source>
        <dbReference type="Proteomes" id="UP001140949"/>
    </source>
</evidence>
<dbReference type="InterPro" id="IPR004158">
    <property type="entry name" value="DUF247_pln"/>
</dbReference>
<dbReference type="PANTHER" id="PTHR31170">
    <property type="entry name" value="BNAC04G53230D PROTEIN"/>
    <property type="match status" value="1"/>
</dbReference>
<organism evidence="2 3">
    <name type="scientific">Iris pallida</name>
    <name type="common">Sweet iris</name>
    <dbReference type="NCBI Taxonomy" id="29817"/>
    <lineage>
        <taxon>Eukaryota</taxon>
        <taxon>Viridiplantae</taxon>
        <taxon>Streptophyta</taxon>
        <taxon>Embryophyta</taxon>
        <taxon>Tracheophyta</taxon>
        <taxon>Spermatophyta</taxon>
        <taxon>Magnoliopsida</taxon>
        <taxon>Liliopsida</taxon>
        <taxon>Asparagales</taxon>
        <taxon>Iridaceae</taxon>
        <taxon>Iridoideae</taxon>
        <taxon>Irideae</taxon>
        <taxon>Iris</taxon>
    </lineage>
</organism>
<feature type="transmembrane region" description="Helical" evidence="1">
    <location>
        <begin position="290"/>
        <end position="308"/>
    </location>
</feature>
<dbReference type="EMBL" id="JANAVB010033817">
    <property type="protein sequence ID" value="KAJ6807684.1"/>
    <property type="molecule type" value="Genomic_DNA"/>
</dbReference>
<keyword evidence="3" id="KW-1185">Reference proteome</keyword>
<name>A0AAX6EUB2_IRIPA</name>
<comment type="caution">
    <text evidence="2">The sequence shown here is derived from an EMBL/GenBank/DDBJ whole genome shotgun (WGS) entry which is preliminary data.</text>
</comment>
<dbReference type="Proteomes" id="UP001140949">
    <property type="component" value="Unassembled WGS sequence"/>
</dbReference>
<gene>
    <name evidence="2" type="ORF">M6B38_170935</name>
</gene>
<reference evidence="2" key="2">
    <citation type="submission" date="2023-04" db="EMBL/GenBank/DDBJ databases">
        <authorList>
            <person name="Bruccoleri R.E."/>
            <person name="Oakeley E.J."/>
            <person name="Faust A.-M."/>
            <person name="Dessus-Babus S."/>
            <person name="Altorfer M."/>
            <person name="Burckhardt D."/>
            <person name="Oertli M."/>
            <person name="Naumann U."/>
            <person name="Petersen F."/>
            <person name="Wong J."/>
        </authorList>
    </citation>
    <scope>NUCLEOTIDE SEQUENCE</scope>
    <source>
        <strain evidence="2">GSM-AAB239-AS_SAM_17_03QT</strain>
        <tissue evidence="2">Leaf</tissue>
    </source>
</reference>
<dbReference type="Pfam" id="PF03140">
    <property type="entry name" value="DUF247"/>
    <property type="match status" value="1"/>
</dbReference>
<dbReference type="PANTHER" id="PTHR31170:SF25">
    <property type="entry name" value="BNAA09G04570D PROTEIN"/>
    <property type="match status" value="1"/>
</dbReference>
<keyword evidence="1" id="KW-0812">Transmembrane</keyword>
<keyword evidence="1" id="KW-0472">Membrane</keyword>
<accession>A0AAX6EUB2</accession>